<keyword evidence="7 9" id="KW-0378">Hydrolase</keyword>
<sequence>MSREPRVSIHPDSQVLMAAIAARLVTKLVDAQDRFGEATVVLTGGTVGIGTLRAVAASAAAPAVDWSKVNFWWGDERFVARDSEDRNAVQAQQALLDSLDLDPSRVHIPGSTDEFGSVEEAAADYARHLAEAAAAEHAADVSDGRPEQAPALPRFDVLLLGVGPDAHVASLFPEMAGIREREALVVGVHGSPKPPPLRISLTLPAINTAEEVWMVVAGEDKAGAVGLALAGAGTVQVPAAGPRGRSRTLWLIDESAAAKVPQNLVRKEPRGR</sequence>
<dbReference type="InterPro" id="IPR006148">
    <property type="entry name" value="Glc/Gal-6P_isomerase"/>
</dbReference>
<evidence type="ECO:0000256" key="4">
    <source>
        <dbReference type="ARBA" id="ARBA00010662"/>
    </source>
</evidence>
<comment type="caution">
    <text evidence="9">The sequence shown here is derived from an EMBL/GenBank/DDBJ whole genome shotgun (WGS) entry which is preliminary data.</text>
</comment>
<dbReference type="InterPro" id="IPR037171">
    <property type="entry name" value="NagB/RpiA_transferase-like"/>
</dbReference>
<accession>A0ABT9ILF9</accession>
<dbReference type="PANTHER" id="PTHR11054:SF0">
    <property type="entry name" value="6-PHOSPHOGLUCONOLACTONASE"/>
    <property type="match status" value="1"/>
</dbReference>
<dbReference type="PANTHER" id="PTHR11054">
    <property type="entry name" value="6-PHOSPHOGLUCONOLACTONASE"/>
    <property type="match status" value="1"/>
</dbReference>
<dbReference type="CDD" id="cd01400">
    <property type="entry name" value="6PGL"/>
    <property type="match status" value="1"/>
</dbReference>
<reference evidence="9 10" key="1">
    <citation type="submission" date="2023-08" db="EMBL/GenBank/DDBJ databases">
        <title>Arthrobacter horti sp. nov., isolated from forest soil.</title>
        <authorList>
            <person name="Park M."/>
        </authorList>
    </citation>
    <scope>NUCLEOTIDE SEQUENCE [LARGE SCALE GENOMIC DNA]</scope>
    <source>
        <strain evidence="9 10">YJM1</strain>
    </source>
</reference>
<dbReference type="InterPro" id="IPR005900">
    <property type="entry name" value="6-phosphogluconolactonase_DevB"/>
</dbReference>
<evidence type="ECO:0000313" key="10">
    <source>
        <dbReference type="Proteomes" id="UP001232725"/>
    </source>
</evidence>
<evidence type="ECO:0000256" key="7">
    <source>
        <dbReference type="RuleBase" id="RU365095"/>
    </source>
</evidence>
<evidence type="ECO:0000256" key="1">
    <source>
        <dbReference type="ARBA" id="ARBA00000832"/>
    </source>
</evidence>
<dbReference type="EC" id="3.1.1.31" evidence="5 7"/>
<evidence type="ECO:0000256" key="6">
    <source>
        <dbReference type="ARBA" id="ARBA00020337"/>
    </source>
</evidence>
<dbReference type="SUPFAM" id="SSF100950">
    <property type="entry name" value="NagB/RpiA/CoA transferase-like"/>
    <property type="match status" value="1"/>
</dbReference>
<dbReference type="InterPro" id="IPR039104">
    <property type="entry name" value="6PGL"/>
</dbReference>
<gene>
    <name evidence="7 9" type="primary">pgl</name>
    <name evidence="9" type="ORF">Q9R02_02920</name>
</gene>
<evidence type="ECO:0000256" key="5">
    <source>
        <dbReference type="ARBA" id="ARBA00013198"/>
    </source>
</evidence>
<dbReference type="RefSeq" id="WP_305995127.1">
    <property type="nucleotide sequence ID" value="NZ_JAVALS010000001.1"/>
</dbReference>
<dbReference type="NCBIfam" id="TIGR01198">
    <property type="entry name" value="pgl"/>
    <property type="match status" value="1"/>
</dbReference>
<protein>
    <recommendedName>
        <fullName evidence="6 7">6-phosphogluconolactonase</fullName>
        <shortName evidence="7">6PGL</shortName>
        <ecNumber evidence="5 7">3.1.1.31</ecNumber>
    </recommendedName>
</protein>
<feature type="domain" description="Glucosamine/galactosamine-6-phosphate isomerase" evidence="8">
    <location>
        <begin position="11"/>
        <end position="250"/>
    </location>
</feature>
<dbReference type="Gene3D" id="3.40.50.1360">
    <property type="match status" value="1"/>
</dbReference>
<proteinExistence type="inferred from homology"/>
<dbReference type="EMBL" id="JAVALS010000001">
    <property type="protein sequence ID" value="MDP5226102.1"/>
    <property type="molecule type" value="Genomic_DNA"/>
</dbReference>
<keyword evidence="10" id="KW-1185">Reference proteome</keyword>
<comment type="catalytic activity">
    <reaction evidence="1 7">
        <text>6-phospho-D-glucono-1,5-lactone + H2O = 6-phospho-D-gluconate + H(+)</text>
        <dbReference type="Rhea" id="RHEA:12556"/>
        <dbReference type="ChEBI" id="CHEBI:15377"/>
        <dbReference type="ChEBI" id="CHEBI:15378"/>
        <dbReference type="ChEBI" id="CHEBI:57955"/>
        <dbReference type="ChEBI" id="CHEBI:58759"/>
        <dbReference type="EC" id="3.1.1.31"/>
    </reaction>
</comment>
<evidence type="ECO:0000313" key="9">
    <source>
        <dbReference type="EMBL" id="MDP5226102.1"/>
    </source>
</evidence>
<dbReference type="Pfam" id="PF01182">
    <property type="entry name" value="Glucosamine_iso"/>
    <property type="match status" value="1"/>
</dbReference>
<evidence type="ECO:0000259" key="8">
    <source>
        <dbReference type="Pfam" id="PF01182"/>
    </source>
</evidence>
<name>A0ABT9ILF9_9MICC</name>
<comment type="function">
    <text evidence="2 7">Hydrolysis of 6-phosphogluconolactone to 6-phosphogluconate.</text>
</comment>
<dbReference type="GO" id="GO:0017057">
    <property type="term" value="F:6-phosphogluconolactonase activity"/>
    <property type="evidence" value="ECO:0007669"/>
    <property type="project" value="UniProtKB-EC"/>
</dbReference>
<evidence type="ECO:0000256" key="3">
    <source>
        <dbReference type="ARBA" id="ARBA00004961"/>
    </source>
</evidence>
<evidence type="ECO:0000256" key="2">
    <source>
        <dbReference type="ARBA" id="ARBA00002681"/>
    </source>
</evidence>
<comment type="similarity">
    <text evidence="4 7">Belongs to the glucosamine/galactosamine-6-phosphate isomerase family. 6-phosphogluconolactonase subfamily.</text>
</comment>
<organism evidence="9 10">
    <name type="scientific">Arthrobacter horti</name>
    <dbReference type="NCBI Taxonomy" id="3068273"/>
    <lineage>
        <taxon>Bacteria</taxon>
        <taxon>Bacillati</taxon>
        <taxon>Actinomycetota</taxon>
        <taxon>Actinomycetes</taxon>
        <taxon>Micrococcales</taxon>
        <taxon>Micrococcaceae</taxon>
        <taxon>Arthrobacter</taxon>
    </lineage>
</organism>
<dbReference type="Proteomes" id="UP001232725">
    <property type="component" value="Unassembled WGS sequence"/>
</dbReference>
<comment type="pathway">
    <text evidence="3 7">Carbohydrate degradation; pentose phosphate pathway; D-ribulose 5-phosphate from D-glucose 6-phosphate (oxidative stage): step 2/3.</text>
</comment>